<sequence>MSDLQLSLLNDFQRGFPLTSAPFDVISRRLGLGVEDVLETLRRLTREGVISRVGAVFCPNRIGVSTLAAMAVPKERLAEVAQRVNAYPEINHNYEREHRFNLWFVAIAANPAHLERVLHDIEQQTGLAVMRLPMVQDYHIDLGFDLRPTVGMTGRHRQKTAPPRALELDTLDYALVEAIQEGLPLVVRPYAQVGALIGASEADVLSRLTRLLDHGIIKRLGIIVRHHELGFRANAMVVLNIPDEQVDEVGRCIGASGLVNLCYQRPRRLPDWPYNLFCMVHGKDRDAVLEHLEHLRDQCGLTDFQCEILFSKQRFKQTAARYVEATQPRVEAVA</sequence>
<evidence type="ECO:0000313" key="8">
    <source>
        <dbReference type="EMBL" id="KVW95091.1"/>
    </source>
</evidence>
<dbReference type="PATRIC" id="fig|36861.3.peg.1842"/>
<dbReference type="InterPro" id="IPR050684">
    <property type="entry name" value="HTH-Siroheme_Decarb"/>
</dbReference>
<dbReference type="PANTHER" id="PTHR43413">
    <property type="entry name" value="TRANSCRIPTIONAL REGULATOR, ASNC FAMILY"/>
    <property type="match status" value="1"/>
</dbReference>
<evidence type="ECO:0000256" key="1">
    <source>
        <dbReference type="ARBA" id="ARBA00023239"/>
    </source>
</evidence>
<proteinExistence type="inferred from homology"/>
<evidence type="ECO:0000313" key="9">
    <source>
        <dbReference type="Proteomes" id="UP000064243"/>
    </source>
</evidence>
<dbReference type="EMBL" id="LDUG01000028">
    <property type="protein sequence ID" value="KVW95091.1"/>
    <property type="molecule type" value="Genomic_DNA"/>
</dbReference>
<evidence type="ECO:0000259" key="6">
    <source>
        <dbReference type="Pfam" id="PF17805"/>
    </source>
</evidence>
<evidence type="ECO:0000256" key="5">
    <source>
        <dbReference type="ARBA" id="ARBA00048470"/>
    </source>
</evidence>
<comment type="pathway">
    <text evidence="2">Porphyrin-containing compound metabolism.</text>
</comment>
<dbReference type="STRING" id="1123392.GCA_000376425_00542"/>
<feature type="domain" description="Siroheme decarboxylase NirL-like HTH" evidence="7">
    <location>
        <begin position="173"/>
        <end position="217"/>
    </location>
</feature>
<comment type="caution">
    <text evidence="8">The sequence shown here is derived from an EMBL/GenBank/DDBJ whole genome shotgun (WGS) entry which is preliminary data.</text>
</comment>
<name>A0A106BMA5_THIDE</name>
<dbReference type="InterPro" id="IPR040523">
    <property type="entry name" value="AsnC_trans_reg2"/>
</dbReference>
<dbReference type="Pfam" id="PF17805">
    <property type="entry name" value="AsnC_trans_reg2"/>
    <property type="match status" value="2"/>
</dbReference>
<organism evidence="8 9">
    <name type="scientific">Thiobacillus denitrificans</name>
    <dbReference type="NCBI Taxonomy" id="36861"/>
    <lineage>
        <taxon>Bacteria</taxon>
        <taxon>Pseudomonadati</taxon>
        <taxon>Pseudomonadota</taxon>
        <taxon>Betaproteobacteria</taxon>
        <taxon>Nitrosomonadales</taxon>
        <taxon>Thiobacillaceae</taxon>
        <taxon>Thiobacillus</taxon>
    </lineage>
</organism>
<evidence type="ECO:0000256" key="4">
    <source>
        <dbReference type="ARBA" id="ARBA00023471"/>
    </source>
</evidence>
<accession>A0A106BMA5</accession>
<protein>
    <recommendedName>
        <fullName evidence="4">siroheme decarboxylase</fullName>
        <ecNumber evidence="4">4.1.1.111</ecNumber>
    </recommendedName>
</protein>
<reference evidence="8 9" key="1">
    <citation type="journal article" date="2015" name="Appl. Environ. Microbiol.">
        <title>Aerobic and Anaerobic Thiosulfate Oxidation by a Cold-Adapted, Subglacial Chemoautotroph.</title>
        <authorList>
            <person name="Harrold Z.R."/>
            <person name="Skidmore M.L."/>
            <person name="Hamilton T.L."/>
            <person name="Desch L."/>
            <person name="Amada K."/>
            <person name="van Gelder W."/>
            <person name="Glover K."/>
            <person name="Roden E.E."/>
            <person name="Boyd E.S."/>
        </authorList>
    </citation>
    <scope>NUCLEOTIDE SEQUENCE [LARGE SCALE GENOMIC DNA]</scope>
    <source>
        <strain evidence="8 9">RG</strain>
    </source>
</reference>
<comment type="catalytic activity">
    <reaction evidence="5">
        <text>siroheme + 2 H(+) = 12,18-didecarboxysiroheme + 2 CO2</text>
        <dbReference type="Rhea" id="RHEA:19093"/>
        <dbReference type="ChEBI" id="CHEBI:15378"/>
        <dbReference type="ChEBI" id="CHEBI:16526"/>
        <dbReference type="ChEBI" id="CHEBI:60052"/>
        <dbReference type="ChEBI" id="CHEBI:140497"/>
        <dbReference type="EC" id="4.1.1.111"/>
    </reaction>
</comment>
<evidence type="ECO:0000256" key="3">
    <source>
        <dbReference type="ARBA" id="ARBA00023457"/>
    </source>
</evidence>
<feature type="domain" description="Siroheme decarboxylase AsnC-like ligand binding" evidence="6">
    <location>
        <begin position="64"/>
        <end position="138"/>
    </location>
</feature>
<dbReference type="Pfam" id="PF22451">
    <property type="entry name" value="NirdL-like_HTH"/>
    <property type="match status" value="2"/>
</dbReference>
<dbReference type="OrthoDB" id="9806536at2"/>
<evidence type="ECO:0000256" key="2">
    <source>
        <dbReference type="ARBA" id="ARBA00023444"/>
    </source>
</evidence>
<dbReference type="AlphaFoldDB" id="A0A106BMA5"/>
<dbReference type="RefSeq" id="WP_059756247.1">
    <property type="nucleotide sequence ID" value="NZ_LDUG01000028.1"/>
</dbReference>
<dbReference type="InterPro" id="IPR053953">
    <property type="entry name" value="NirdL-like_HTH"/>
</dbReference>
<dbReference type="GO" id="GO:0016829">
    <property type="term" value="F:lyase activity"/>
    <property type="evidence" value="ECO:0007669"/>
    <property type="project" value="UniProtKB-KW"/>
</dbReference>
<keyword evidence="1" id="KW-0456">Lyase</keyword>
<dbReference type="Gene3D" id="3.30.70.3460">
    <property type="match status" value="2"/>
</dbReference>
<dbReference type="EC" id="4.1.1.111" evidence="4"/>
<dbReference type="PANTHER" id="PTHR43413:SF1">
    <property type="entry name" value="SIROHEME DECARBOXYLASE NIRL SUBUNIT"/>
    <property type="match status" value="1"/>
</dbReference>
<feature type="domain" description="Siroheme decarboxylase AsnC-like ligand binding" evidence="6">
    <location>
        <begin position="229"/>
        <end position="316"/>
    </location>
</feature>
<keyword evidence="9" id="KW-1185">Reference proteome</keyword>
<evidence type="ECO:0000259" key="7">
    <source>
        <dbReference type="Pfam" id="PF22451"/>
    </source>
</evidence>
<comment type="similarity">
    <text evidence="3">Belongs to the Ahb/Nir family.</text>
</comment>
<dbReference type="Proteomes" id="UP000064243">
    <property type="component" value="Unassembled WGS sequence"/>
</dbReference>
<feature type="domain" description="Siroheme decarboxylase NirL-like HTH" evidence="7">
    <location>
        <begin position="8"/>
        <end position="50"/>
    </location>
</feature>
<gene>
    <name evidence="8" type="ORF">ABW22_10870</name>
</gene>